<keyword evidence="2" id="KW-0808">Transferase</keyword>
<proteinExistence type="predicted"/>
<dbReference type="eggNOG" id="COG2226">
    <property type="taxonomic scope" value="Bacteria"/>
</dbReference>
<dbReference type="SUPFAM" id="SSF53335">
    <property type="entry name" value="S-adenosyl-L-methionine-dependent methyltransferases"/>
    <property type="match status" value="1"/>
</dbReference>
<reference evidence="3" key="1">
    <citation type="submission" date="2011-07" db="EMBL/GenBank/DDBJ databases">
        <title>The complete genome of Cyclobacterium marinum DSM 745.</title>
        <authorList>
            <person name="Lucas S."/>
            <person name="Han J."/>
            <person name="Lapidus A."/>
            <person name="Bruce D."/>
            <person name="Goodwin L."/>
            <person name="Pitluck S."/>
            <person name="Peters L."/>
            <person name="Kyrpides N."/>
            <person name="Mavromatis K."/>
            <person name="Ivanova N."/>
            <person name="Ovchinnikova G."/>
            <person name="Chertkov O."/>
            <person name="Detter J.C."/>
            <person name="Tapia R."/>
            <person name="Han C."/>
            <person name="Land M."/>
            <person name="Hauser L."/>
            <person name="Markowitz V."/>
            <person name="Cheng J.-F."/>
            <person name="Hugenholtz P."/>
            <person name="Woyke T."/>
            <person name="Wu D."/>
            <person name="Tindall B."/>
            <person name="Schuetze A."/>
            <person name="Brambilla E."/>
            <person name="Klenk H.-P."/>
            <person name="Eisen J.A."/>
        </authorList>
    </citation>
    <scope>NUCLEOTIDE SEQUENCE [LARGE SCALE GENOMIC DNA]</scope>
    <source>
        <strain evidence="3">ATCC 25205 / DSM 745 / LMG 13164 / NCIMB 1802</strain>
    </source>
</reference>
<dbReference type="Proteomes" id="UP000001635">
    <property type="component" value="Chromosome"/>
</dbReference>
<dbReference type="AlphaFoldDB" id="G0J7J3"/>
<dbReference type="OrthoDB" id="7260171at2"/>
<dbReference type="EMBL" id="CP002955">
    <property type="protein sequence ID" value="AEL26946.1"/>
    <property type="molecule type" value="Genomic_DNA"/>
</dbReference>
<sequence length="223" mass="26171">MIKNLTSWAFSDSSVQHSLGNNFRQKRMALFKKQLEKLKKPVKILDVGGYEEFWINAGMANVPGIHITILNLEAGETTYNNFEIVKGDGTNLSAYENNSFDIGFSNSVIEHLYNRGQQKKMAEEIIRVGRYHYVQTPNKYFIIEPHYLLPYFQFIPKKVRFFILTKTKFSRFKKWSKKEAQQYLDEILLLSKKDMKELFPSSKLTKEKFIGMTKSFVVHNFKD</sequence>
<accession>G0J7J3</accession>
<protein>
    <submittedName>
        <fullName evidence="2">Methyltransferase type 11</fullName>
    </submittedName>
</protein>
<dbReference type="InterPro" id="IPR029063">
    <property type="entry name" value="SAM-dependent_MTases_sf"/>
</dbReference>
<keyword evidence="3" id="KW-1185">Reference proteome</keyword>
<dbReference type="Gene3D" id="3.40.50.150">
    <property type="entry name" value="Vaccinia Virus protein VP39"/>
    <property type="match status" value="1"/>
</dbReference>
<dbReference type="CDD" id="cd02440">
    <property type="entry name" value="AdoMet_MTases"/>
    <property type="match status" value="1"/>
</dbReference>
<gene>
    <name evidence="2" type="ordered locus">Cycma_3218</name>
</gene>
<dbReference type="STRING" id="880070.Cycma_3218"/>
<evidence type="ECO:0000313" key="3">
    <source>
        <dbReference type="Proteomes" id="UP000001635"/>
    </source>
</evidence>
<dbReference type="HOGENOM" id="CLU_082091_0_0_10"/>
<dbReference type="InterPro" id="IPR013216">
    <property type="entry name" value="Methyltransf_11"/>
</dbReference>
<evidence type="ECO:0000313" key="2">
    <source>
        <dbReference type="EMBL" id="AEL26946.1"/>
    </source>
</evidence>
<dbReference type="GO" id="GO:0032259">
    <property type="term" value="P:methylation"/>
    <property type="evidence" value="ECO:0007669"/>
    <property type="project" value="UniProtKB-KW"/>
</dbReference>
<dbReference type="RefSeq" id="WP_014021236.1">
    <property type="nucleotide sequence ID" value="NC_015914.1"/>
</dbReference>
<organism evidence="2 3">
    <name type="scientific">Cyclobacterium marinum (strain ATCC 25205 / DSM 745 / LMG 13164 / NCIMB 1802)</name>
    <name type="common">Flectobacillus marinus</name>
    <dbReference type="NCBI Taxonomy" id="880070"/>
    <lineage>
        <taxon>Bacteria</taxon>
        <taxon>Pseudomonadati</taxon>
        <taxon>Bacteroidota</taxon>
        <taxon>Cytophagia</taxon>
        <taxon>Cytophagales</taxon>
        <taxon>Cyclobacteriaceae</taxon>
        <taxon>Cyclobacterium</taxon>
    </lineage>
</organism>
<dbReference type="KEGG" id="cmr:Cycma_3218"/>
<dbReference type="GO" id="GO:0008757">
    <property type="term" value="F:S-adenosylmethionine-dependent methyltransferase activity"/>
    <property type="evidence" value="ECO:0007669"/>
    <property type="project" value="InterPro"/>
</dbReference>
<evidence type="ECO:0000259" key="1">
    <source>
        <dbReference type="Pfam" id="PF08241"/>
    </source>
</evidence>
<feature type="domain" description="Methyltransferase type 11" evidence="1">
    <location>
        <begin position="58"/>
        <end position="128"/>
    </location>
</feature>
<dbReference type="Pfam" id="PF08241">
    <property type="entry name" value="Methyltransf_11"/>
    <property type="match status" value="1"/>
</dbReference>
<name>G0J7J3_CYCMS</name>
<keyword evidence="2" id="KW-0489">Methyltransferase</keyword>